<dbReference type="PANTHER" id="PTHR11575:SF24">
    <property type="entry name" value="5'-NUCLEOTIDASE"/>
    <property type="match status" value="1"/>
</dbReference>
<organism evidence="1 2">
    <name type="scientific">Acanthopleuribacter pedis</name>
    <dbReference type="NCBI Taxonomy" id="442870"/>
    <lineage>
        <taxon>Bacteria</taxon>
        <taxon>Pseudomonadati</taxon>
        <taxon>Acidobacteriota</taxon>
        <taxon>Holophagae</taxon>
        <taxon>Acanthopleuribacterales</taxon>
        <taxon>Acanthopleuribacteraceae</taxon>
        <taxon>Acanthopleuribacter</taxon>
    </lineage>
</organism>
<name>A0A8J7Q2T0_9BACT</name>
<protein>
    <submittedName>
        <fullName evidence="1">Bifunctional metallophosphatase/5'-nucleotidase</fullName>
    </submittedName>
</protein>
<reference evidence="1" key="1">
    <citation type="submission" date="2021-03" db="EMBL/GenBank/DDBJ databases">
        <authorList>
            <person name="Wang G."/>
        </authorList>
    </citation>
    <scope>NUCLEOTIDE SEQUENCE</scope>
    <source>
        <strain evidence="1">KCTC 12899</strain>
    </source>
</reference>
<dbReference type="Gene3D" id="3.60.21.10">
    <property type="match status" value="1"/>
</dbReference>
<dbReference type="InterPro" id="IPR006179">
    <property type="entry name" value="5_nucleotidase/apyrase"/>
</dbReference>
<dbReference type="PANTHER" id="PTHR11575">
    <property type="entry name" value="5'-NUCLEOTIDASE-RELATED"/>
    <property type="match status" value="1"/>
</dbReference>
<gene>
    <name evidence="1" type="ORF">J3U88_13690</name>
</gene>
<keyword evidence="2" id="KW-1185">Reference proteome</keyword>
<dbReference type="EMBL" id="JAFREP010000012">
    <property type="protein sequence ID" value="MBO1319522.1"/>
    <property type="molecule type" value="Genomic_DNA"/>
</dbReference>
<dbReference type="Proteomes" id="UP000664417">
    <property type="component" value="Unassembled WGS sequence"/>
</dbReference>
<evidence type="ECO:0000313" key="1">
    <source>
        <dbReference type="EMBL" id="MBO1319522.1"/>
    </source>
</evidence>
<accession>A0A8J7Q2T0</accession>
<dbReference type="Gene3D" id="3.90.780.10">
    <property type="entry name" value="5'-Nucleotidase, C-terminal domain"/>
    <property type="match status" value="1"/>
</dbReference>
<dbReference type="CDD" id="cd00845">
    <property type="entry name" value="MPP_UshA_N_like"/>
    <property type="match status" value="1"/>
</dbReference>
<dbReference type="GO" id="GO:0016787">
    <property type="term" value="F:hydrolase activity"/>
    <property type="evidence" value="ECO:0007669"/>
    <property type="project" value="InterPro"/>
</dbReference>
<dbReference type="InterPro" id="IPR029052">
    <property type="entry name" value="Metallo-depent_PP-like"/>
</dbReference>
<dbReference type="SUPFAM" id="SSF55816">
    <property type="entry name" value="5'-nucleotidase (syn. UDP-sugar hydrolase), C-terminal domain"/>
    <property type="match status" value="1"/>
</dbReference>
<proteinExistence type="predicted"/>
<sequence>MHWKLWFLIGLTCFAARAEPRRIAHLPTSGAFSAHLLLVNRGQEPQSYRCTGFDADGRELGSIRGTLAGNHTTTTSAATLFRGLPITHVTLEASPSLVGFAAFRGADGSVTRIPTNTPAARRQIFSYHPDAIHGLACINGGTVPTNITSTHFRADGTPVAQTTLVTNLAPNHKHLAVLSHGPEGLGTGDYWIIQADQPLLVTGLAFPMQTGRAPIALTTLALPAGSAETGDVRDLTILFTNDEHGFMFADEHGDGAAGLAAMWREREGYHADGPFLILSGGDMWTGPAQSNWSRGAAMTEIMNAMGYHAAALGNHELDFGFPALQRRAEEAAFPLLSANVTLPNGLQPSFIQPFTIRPVNGVQVGIVGLTTRETEQLAHPLRLRGLDFADSETALRDVVPRVRRHGAEIVIVIAHMCADQLGPMAETFAALDIALVAGGHCNHLRNEVVAGVPIIEAGGFMRHYARIDLRVDRVHGEITHVEAELVANQSGLTDPTVAALVTQKRREADAELFRTIGQAQHGLDAANPILQDWVAAAWLQAAPEAEAALFHPGEIAAGLPAGNITPAHLLVVLPGEDRLFTTLVDAEQLARLSRETEAKIHFKAGTTVGKRFYRIVTATNRRQHSPPFATLLNDAHPVDIGRREALIQWLQQQSSTQVKQPR</sequence>
<dbReference type="RefSeq" id="WP_207859421.1">
    <property type="nucleotide sequence ID" value="NZ_JAFREP010000012.1"/>
</dbReference>
<dbReference type="GO" id="GO:0030288">
    <property type="term" value="C:outer membrane-bounded periplasmic space"/>
    <property type="evidence" value="ECO:0007669"/>
    <property type="project" value="TreeGrafter"/>
</dbReference>
<dbReference type="SUPFAM" id="SSF56300">
    <property type="entry name" value="Metallo-dependent phosphatases"/>
    <property type="match status" value="1"/>
</dbReference>
<dbReference type="InterPro" id="IPR036907">
    <property type="entry name" value="5'-Nucleotdase_C_sf"/>
</dbReference>
<dbReference type="AlphaFoldDB" id="A0A8J7Q2T0"/>
<dbReference type="GO" id="GO:0009166">
    <property type="term" value="P:nucleotide catabolic process"/>
    <property type="evidence" value="ECO:0007669"/>
    <property type="project" value="InterPro"/>
</dbReference>
<evidence type="ECO:0000313" key="2">
    <source>
        <dbReference type="Proteomes" id="UP000664417"/>
    </source>
</evidence>
<comment type="caution">
    <text evidence="1">The sequence shown here is derived from an EMBL/GenBank/DDBJ whole genome shotgun (WGS) entry which is preliminary data.</text>
</comment>